<keyword evidence="1" id="KW-1185">Reference proteome</keyword>
<dbReference type="RefSeq" id="XP_030984120.1">
    <property type="nucleotide sequence ID" value="XM_031124345.1"/>
</dbReference>
<protein>
    <submittedName>
        <fullName evidence="2">Uncharacterized protein</fullName>
    </submittedName>
</protein>
<gene>
    <name evidence="2" type="ORF">PgNI_04296</name>
</gene>
<reference evidence="2" key="3">
    <citation type="submission" date="2025-08" db="UniProtKB">
        <authorList>
            <consortium name="RefSeq"/>
        </authorList>
    </citation>
    <scope>IDENTIFICATION</scope>
    <source>
        <strain evidence="2">NI907</strain>
    </source>
</reference>
<proteinExistence type="predicted"/>
<organism evidence="1 2">
    <name type="scientific">Pyricularia grisea</name>
    <name type="common">Crabgrass-specific blast fungus</name>
    <name type="synonym">Magnaporthe grisea</name>
    <dbReference type="NCBI Taxonomy" id="148305"/>
    <lineage>
        <taxon>Eukaryota</taxon>
        <taxon>Fungi</taxon>
        <taxon>Dikarya</taxon>
        <taxon>Ascomycota</taxon>
        <taxon>Pezizomycotina</taxon>
        <taxon>Sordariomycetes</taxon>
        <taxon>Sordariomycetidae</taxon>
        <taxon>Magnaporthales</taxon>
        <taxon>Pyriculariaceae</taxon>
        <taxon>Pyricularia</taxon>
    </lineage>
</organism>
<reference evidence="2" key="1">
    <citation type="journal article" date="2019" name="Mol. Biol. Evol.">
        <title>Blast fungal genomes show frequent chromosomal changes, gene gains and losses, and effector gene turnover.</title>
        <authorList>
            <person name="Gomez Luciano L.B."/>
            <person name="Jason Tsai I."/>
            <person name="Chuma I."/>
            <person name="Tosa Y."/>
            <person name="Chen Y.H."/>
            <person name="Li J.Y."/>
            <person name="Li M.Y."/>
            <person name="Jade Lu M.Y."/>
            <person name="Nakayashiki H."/>
            <person name="Li W.H."/>
        </authorList>
    </citation>
    <scope>NUCLEOTIDE SEQUENCE</scope>
    <source>
        <strain evidence="2">NI907</strain>
    </source>
</reference>
<sequence length="73" mass="8374">MGLFLVANFDPSSHAPGRSPTLLAWKHGLGPGSWSDWDWTSSPQLCFETGVRHTPWRAFKLCRYAKYRDSTYQ</sequence>
<dbReference type="Proteomes" id="UP000515153">
    <property type="component" value="Unplaced"/>
</dbReference>
<dbReference type="GeneID" id="41959254"/>
<dbReference type="AlphaFoldDB" id="A0A6P8BAC0"/>
<accession>A0A6P8BAC0</accession>
<evidence type="ECO:0000313" key="1">
    <source>
        <dbReference type="Proteomes" id="UP000515153"/>
    </source>
</evidence>
<evidence type="ECO:0000313" key="2">
    <source>
        <dbReference type="RefSeq" id="XP_030984120.1"/>
    </source>
</evidence>
<reference evidence="2" key="2">
    <citation type="submission" date="2019-10" db="EMBL/GenBank/DDBJ databases">
        <authorList>
            <consortium name="NCBI Genome Project"/>
        </authorList>
    </citation>
    <scope>NUCLEOTIDE SEQUENCE</scope>
    <source>
        <strain evidence="2">NI907</strain>
    </source>
</reference>
<dbReference type="KEGG" id="pgri:PgNI_04296"/>
<name>A0A6P8BAC0_PYRGI</name>